<evidence type="ECO:0000256" key="9">
    <source>
        <dbReference type="NCBIfam" id="TIGR01128"/>
    </source>
</evidence>
<dbReference type="CDD" id="cd18138">
    <property type="entry name" value="HLD_clamp_pol_III_delta"/>
    <property type="match status" value="1"/>
</dbReference>
<keyword evidence="4" id="KW-0548">Nucleotidyltransferase</keyword>
<dbReference type="GO" id="GO:0009360">
    <property type="term" value="C:DNA polymerase III complex"/>
    <property type="evidence" value="ECO:0007669"/>
    <property type="project" value="UniProtKB-UniRule"/>
</dbReference>
<dbReference type="NCBIfam" id="TIGR01128">
    <property type="entry name" value="holA"/>
    <property type="match status" value="1"/>
</dbReference>
<sequence length="351" mass="39389">MRIYPNQVASNLKQGLAPFYLLFGEEAFLLNHAATQIKSTAKAQGFDEVIRFAVSPQFDWQEVAQEYASLSLFSNRKIIELELADSKPNAAASKLLQSLAQNPNPDCILMLKGEKVGSDIQRGAWFKAFDKDGVFIPCYALQGNQLFTWLEQQCQQLGLQLTPDAKSLLVEYNQDNLFAIAQELEKLALLNPTDSISAEVLAPTLVNQSRLDVFDLSDALLKGDSEQISKVVLKLKQENVEPTIILWALVRECENLEAMSRAVSLGESISSVLQQFKVWKNKQAITERALRRIESTQLSAIMAALAEFDLAYKQHLHIDAYQHLLHIALMFVGPMPFALPYNNKVEQYANL</sequence>
<dbReference type="EC" id="2.7.7.7" evidence="1 9"/>
<dbReference type="Gene3D" id="1.10.8.60">
    <property type="match status" value="1"/>
</dbReference>
<dbReference type="Gene3D" id="1.20.272.10">
    <property type="match status" value="1"/>
</dbReference>
<protein>
    <recommendedName>
        <fullName evidence="2 9">DNA polymerase III subunit delta</fullName>
        <ecNumber evidence="1 9">2.7.7.7</ecNumber>
    </recommendedName>
</protein>
<evidence type="ECO:0000259" key="11">
    <source>
        <dbReference type="Pfam" id="PF14840"/>
    </source>
</evidence>
<dbReference type="EMBL" id="CP009888">
    <property type="protein sequence ID" value="AIY65288.1"/>
    <property type="molecule type" value="Genomic_DNA"/>
</dbReference>
<name>A0A0A7EFH0_9GAMM</name>
<evidence type="ECO:0000256" key="3">
    <source>
        <dbReference type="ARBA" id="ARBA00022679"/>
    </source>
</evidence>
<evidence type="ECO:0000256" key="6">
    <source>
        <dbReference type="ARBA" id="ARBA00022932"/>
    </source>
</evidence>
<evidence type="ECO:0000256" key="7">
    <source>
        <dbReference type="ARBA" id="ARBA00034754"/>
    </source>
</evidence>
<keyword evidence="6" id="KW-0239">DNA-directed DNA polymerase</keyword>
<dbReference type="InterPro" id="IPR008921">
    <property type="entry name" value="DNA_pol3_clamp-load_cplx_C"/>
</dbReference>
<dbReference type="PANTHER" id="PTHR34388:SF1">
    <property type="entry name" value="DNA POLYMERASE III SUBUNIT DELTA"/>
    <property type="match status" value="1"/>
</dbReference>
<dbReference type="OrthoDB" id="9770982at2"/>
<dbReference type="SUPFAM" id="SSF52540">
    <property type="entry name" value="P-loop containing nucleoside triphosphate hydrolases"/>
    <property type="match status" value="1"/>
</dbReference>
<feature type="domain" description="DNA polymerase III delta N-terminal" evidence="10">
    <location>
        <begin position="20"/>
        <end position="138"/>
    </location>
</feature>
<evidence type="ECO:0000256" key="2">
    <source>
        <dbReference type="ARBA" id="ARBA00017703"/>
    </source>
</evidence>
<dbReference type="Pfam" id="PF06144">
    <property type="entry name" value="DNA_pol3_delta"/>
    <property type="match status" value="1"/>
</dbReference>
<reference evidence="12 13" key="1">
    <citation type="submission" date="2014-11" db="EMBL/GenBank/DDBJ databases">
        <title>Complete Genome Sequence of Pseudoalteromonas sp. Strain OCN003 Isolated from Kaneohe Bay, Oahu, Hawaii.</title>
        <authorList>
            <person name="Beurmann S."/>
            <person name="Videau P."/>
            <person name="Ushijima B."/>
            <person name="Smith A.M."/>
            <person name="Aeby G.S."/>
            <person name="Callahan S.M."/>
            <person name="Belcaid M."/>
        </authorList>
    </citation>
    <scope>NUCLEOTIDE SEQUENCE [LARGE SCALE GENOMIC DNA]</scope>
    <source>
        <strain evidence="12 13">OCN003</strain>
    </source>
</reference>
<comment type="similarity">
    <text evidence="7">Belongs to the DNA polymerase HolA subunit family.</text>
</comment>
<keyword evidence="13" id="KW-1185">Reference proteome</keyword>
<dbReference type="PANTHER" id="PTHR34388">
    <property type="entry name" value="DNA POLYMERASE III SUBUNIT DELTA"/>
    <property type="match status" value="1"/>
</dbReference>
<dbReference type="Pfam" id="PF14840">
    <property type="entry name" value="DNA_pol3_delt_C"/>
    <property type="match status" value="1"/>
</dbReference>
<dbReference type="InterPro" id="IPR010372">
    <property type="entry name" value="DNA_pol3_delta_N"/>
</dbReference>
<evidence type="ECO:0000256" key="5">
    <source>
        <dbReference type="ARBA" id="ARBA00022705"/>
    </source>
</evidence>
<evidence type="ECO:0000256" key="4">
    <source>
        <dbReference type="ARBA" id="ARBA00022695"/>
    </source>
</evidence>
<gene>
    <name evidence="12" type="ORF">OM33_09075</name>
</gene>
<accession>A0A0A7EFH0</accession>
<dbReference type="AlphaFoldDB" id="A0A0A7EFH0"/>
<dbReference type="eggNOG" id="COG1466">
    <property type="taxonomic scope" value="Bacteria"/>
</dbReference>
<dbReference type="HOGENOM" id="CLU_044694_0_0_6"/>
<dbReference type="GO" id="GO:0003887">
    <property type="term" value="F:DNA-directed DNA polymerase activity"/>
    <property type="evidence" value="ECO:0007669"/>
    <property type="project" value="UniProtKB-UniRule"/>
</dbReference>
<dbReference type="InterPro" id="IPR027417">
    <property type="entry name" value="P-loop_NTPase"/>
</dbReference>
<dbReference type="GO" id="GO:0006261">
    <property type="term" value="P:DNA-templated DNA replication"/>
    <property type="evidence" value="ECO:0007669"/>
    <property type="project" value="TreeGrafter"/>
</dbReference>
<dbReference type="InterPro" id="IPR005790">
    <property type="entry name" value="DNA_polIII_delta"/>
</dbReference>
<evidence type="ECO:0000313" key="12">
    <source>
        <dbReference type="EMBL" id="AIY65288.1"/>
    </source>
</evidence>
<evidence type="ECO:0000259" key="10">
    <source>
        <dbReference type="Pfam" id="PF06144"/>
    </source>
</evidence>
<dbReference type="KEGG" id="pseo:OM33_09075"/>
<keyword evidence="3" id="KW-0808">Transferase</keyword>
<feature type="domain" description="DNA polymerase III subunit delta C-terminal" evidence="11">
    <location>
        <begin position="214"/>
        <end position="331"/>
    </location>
</feature>
<dbReference type="RefSeq" id="WP_038641039.1">
    <property type="nucleotide sequence ID" value="NZ_CP009888.1"/>
</dbReference>
<evidence type="ECO:0000313" key="13">
    <source>
        <dbReference type="Proteomes" id="UP000030341"/>
    </source>
</evidence>
<organism evidence="12 13">
    <name type="scientific">Pseudoalteromonas piratica</name>
    <dbReference type="NCBI Taxonomy" id="1348114"/>
    <lineage>
        <taxon>Bacteria</taxon>
        <taxon>Pseudomonadati</taxon>
        <taxon>Pseudomonadota</taxon>
        <taxon>Gammaproteobacteria</taxon>
        <taxon>Alteromonadales</taxon>
        <taxon>Pseudoalteromonadaceae</taxon>
        <taxon>Pseudoalteromonas</taxon>
    </lineage>
</organism>
<comment type="catalytic activity">
    <reaction evidence="8">
        <text>DNA(n) + a 2'-deoxyribonucleoside 5'-triphosphate = DNA(n+1) + diphosphate</text>
        <dbReference type="Rhea" id="RHEA:22508"/>
        <dbReference type="Rhea" id="RHEA-COMP:17339"/>
        <dbReference type="Rhea" id="RHEA-COMP:17340"/>
        <dbReference type="ChEBI" id="CHEBI:33019"/>
        <dbReference type="ChEBI" id="CHEBI:61560"/>
        <dbReference type="ChEBI" id="CHEBI:173112"/>
        <dbReference type="EC" id="2.7.7.7"/>
    </reaction>
</comment>
<dbReference type="STRING" id="1348114.OM33_09075"/>
<dbReference type="Proteomes" id="UP000030341">
    <property type="component" value="Chromosome 1"/>
</dbReference>
<evidence type="ECO:0000256" key="8">
    <source>
        <dbReference type="ARBA" id="ARBA00049244"/>
    </source>
</evidence>
<proteinExistence type="inferred from homology"/>
<dbReference type="GO" id="GO:0003677">
    <property type="term" value="F:DNA binding"/>
    <property type="evidence" value="ECO:0007669"/>
    <property type="project" value="InterPro"/>
</dbReference>
<evidence type="ECO:0000256" key="1">
    <source>
        <dbReference type="ARBA" id="ARBA00012417"/>
    </source>
</evidence>
<dbReference type="Gene3D" id="3.40.50.300">
    <property type="entry name" value="P-loop containing nucleotide triphosphate hydrolases"/>
    <property type="match status" value="1"/>
</dbReference>
<dbReference type="InterPro" id="IPR032780">
    <property type="entry name" value="DNA_pol3_delt_C"/>
</dbReference>
<dbReference type="SUPFAM" id="SSF48019">
    <property type="entry name" value="post-AAA+ oligomerization domain-like"/>
    <property type="match status" value="1"/>
</dbReference>
<keyword evidence="5" id="KW-0235">DNA replication</keyword>